<keyword evidence="2" id="KW-1185">Reference proteome</keyword>
<proteinExistence type="predicted"/>
<dbReference type="InParanoid" id="A0A0D0CZB4"/>
<gene>
    <name evidence="1" type="ORF">PAXRUDRAFT_763715</name>
</gene>
<organism evidence="1 2">
    <name type="scientific">Paxillus rubicundulus Ve08.2h10</name>
    <dbReference type="NCBI Taxonomy" id="930991"/>
    <lineage>
        <taxon>Eukaryota</taxon>
        <taxon>Fungi</taxon>
        <taxon>Dikarya</taxon>
        <taxon>Basidiomycota</taxon>
        <taxon>Agaricomycotina</taxon>
        <taxon>Agaricomycetes</taxon>
        <taxon>Agaricomycetidae</taxon>
        <taxon>Boletales</taxon>
        <taxon>Paxilineae</taxon>
        <taxon>Paxillaceae</taxon>
        <taxon>Paxillus</taxon>
    </lineage>
</organism>
<reference evidence="2" key="2">
    <citation type="submission" date="2015-01" db="EMBL/GenBank/DDBJ databases">
        <title>Evolutionary Origins and Diversification of the Mycorrhizal Mutualists.</title>
        <authorList>
            <consortium name="DOE Joint Genome Institute"/>
            <consortium name="Mycorrhizal Genomics Consortium"/>
            <person name="Kohler A."/>
            <person name="Kuo A."/>
            <person name="Nagy L.G."/>
            <person name="Floudas D."/>
            <person name="Copeland A."/>
            <person name="Barry K.W."/>
            <person name="Cichocki N."/>
            <person name="Veneault-Fourrey C."/>
            <person name="LaButti K."/>
            <person name="Lindquist E.A."/>
            <person name="Lipzen A."/>
            <person name="Lundell T."/>
            <person name="Morin E."/>
            <person name="Murat C."/>
            <person name="Riley R."/>
            <person name="Ohm R."/>
            <person name="Sun H."/>
            <person name="Tunlid A."/>
            <person name="Henrissat B."/>
            <person name="Grigoriev I.V."/>
            <person name="Hibbett D.S."/>
            <person name="Martin F."/>
        </authorList>
    </citation>
    <scope>NUCLEOTIDE SEQUENCE [LARGE SCALE GENOMIC DNA]</scope>
    <source>
        <strain evidence="2">Ve08.2h10</strain>
    </source>
</reference>
<name>A0A0D0CZB4_9AGAM</name>
<dbReference type="Proteomes" id="UP000054538">
    <property type="component" value="Unassembled WGS sequence"/>
</dbReference>
<evidence type="ECO:0000313" key="1">
    <source>
        <dbReference type="EMBL" id="KIK80978.1"/>
    </source>
</evidence>
<protein>
    <submittedName>
        <fullName evidence="1">Uncharacterized protein</fullName>
    </submittedName>
</protein>
<sequence length="224" mass="24094">MNPDTFHFTSESQEFGSTGSFISSAPGTQSLVLALVRNGFCSNIPLPQFTFTVVPSGICSESQLQDDYNYSLLPPLPPYAPVAVVSHSIGPLAGFTRKATLPLLTSNEKEHLVKEATSAAYLALHQRGALDTQINSTNSWELHCPAGCWVKIRICSHIPLTTKGQFTTLEGHWAKKSCKANSTRVMIEDSHAALATVFPNSLIPSSLSLPLDSALALTSFGDTM</sequence>
<dbReference type="OrthoDB" id="10558771at2759"/>
<dbReference type="HOGENOM" id="CLU_1235372_0_0_1"/>
<dbReference type="EMBL" id="KN825890">
    <property type="protein sequence ID" value="KIK80978.1"/>
    <property type="molecule type" value="Genomic_DNA"/>
</dbReference>
<reference evidence="1 2" key="1">
    <citation type="submission" date="2014-04" db="EMBL/GenBank/DDBJ databases">
        <authorList>
            <consortium name="DOE Joint Genome Institute"/>
            <person name="Kuo A."/>
            <person name="Kohler A."/>
            <person name="Jargeat P."/>
            <person name="Nagy L.G."/>
            <person name="Floudas D."/>
            <person name="Copeland A."/>
            <person name="Barry K.W."/>
            <person name="Cichocki N."/>
            <person name="Veneault-Fourrey C."/>
            <person name="LaButti K."/>
            <person name="Lindquist E.A."/>
            <person name="Lipzen A."/>
            <person name="Lundell T."/>
            <person name="Morin E."/>
            <person name="Murat C."/>
            <person name="Sun H."/>
            <person name="Tunlid A."/>
            <person name="Henrissat B."/>
            <person name="Grigoriev I.V."/>
            <person name="Hibbett D.S."/>
            <person name="Martin F."/>
            <person name="Nordberg H.P."/>
            <person name="Cantor M.N."/>
            <person name="Hua S.X."/>
        </authorList>
    </citation>
    <scope>NUCLEOTIDE SEQUENCE [LARGE SCALE GENOMIC DNA]</scope>
    <source>
        <strain evidence="1 2">Ve08.2h10</strain>
    </source>
</reference>
<evidence type="ECO:0000313" key="2">
    <source>
        <dbReference type="Proteomes" id="UP000054538"/>
    </source>
</evidence>
<accession>A0A0D0CZB4</accession>
<dbReference type="AlphaFoldDB" id="A0A0D0CZB4"/>